<dbReference type="GO" id="GO:0003735">
    <property type="term" value="F:structural constituent of ribosome"/>
    <property type="evidence" value="ECO:0007669"/>
    <property type="project" value="InterPro"/>
</dbReference>
<evidence type="ECO:0000256" key="1">
    <source>
        <dbReference type="ARBA" id="ARBA00006227"/>
    </source>
</evidence>
<keyword evidence="3 4" id="KW-0687">Ribonucleoprotein</keyword>
<dbReference type="EMBL" id="AP027925">
    <property type="protein sequence ID" value="BED93033.1"/>
    <property type="molecule type" value="Genomic_DNA"/>
</dbReference>
<dbReference type="CDD" id="cd00392">
    <property type="entry name" value="Ribosomal_L13"/>
    <property type="match status" value="1"/>
</dbReference>
<keyword evidence="2 4" id="KW-0689">Ribosomal protein</keyword>
<protein>
    <recommendedName>
        <fullName evidence="4">Large ribosomal subunit protein uL13</fullName>
    </recommendedName>
</protein>
<dbReference type="Proteomes" id="UP001335720">
    <property type="component" value="Chromosome"/>
</dbReference>
<dbReference type="NCBIfam" id="TIGR01066">
    <property type="entry name" value="rplM_bact"/>
    <property type="match status" value="1"/>
</dbReference>
<dbReference type="PROSITE" id="PS00783">
    <property type="entry name" value="RIBOSOMAL_L13"/>
    <property type="match status" value="1"/>
</dbReference>
<dbReference type="InterPro" id="IPR023563">
    <property type="entry name" value="Ribosomal_uL13_CS"/>
</dbReference>
<dbReference type="PANTHER" id="PTHR11545">
    <property type="entry name" value="RIBOSOMAL PROTEIN L13"/>
    <property type="match status" value="1"/>
</dbReference>
<evidence type="ECO:0000256" key="2">
    <source>
        <dbReference type="ARBA" id="ARBA00022980"/>
    </source>
</evidence>
<proteinExistence type="inferred from homology"/>
<dbReference type="PANTHER" id="PTHR11545:SF2">
    <property type="entry name" value="LARGE RIBOSOMAL SUBUNIT PROTEIN UL13M"/>
    <property type="match status" value="1"/>
</dbReference>
<dbReference type="InterPro" id="IPR005822">
    <property type="entry name" value="Ribosomal_uL13"/>
</dbReference>
<comment type="similarity">
    <text evidence="1 4 5">Belongs to the universal ribosomal protein uL13 family.</text>
</comment>
<dbReference type="GO" id="GO:0003729">
    <property type="term" value="F:mRNA binding"/>
    <property type="evidence" value="ECO:0007669"/>
    <property type="project" value="TreeGrafter"/>
</dbReference>
<dbReference type="KEGG" id="ptrh:RsTaC01_0974"/>
<evidence type="ECO:0000313" key="7">
    <source>
        <dbReference type="EMBL" id="BED93033.1"/>
    </source>
</evidence>
<dbReference type="GO" id="GO:0017148">
    <property type="term" value="P:negative regulation of translation"/>
    <property type="evidence" value="ECO:0007669"/>
    <property type="project" value="TreeGrafter"/>
</dbReference>
<dbReference type="HAMAP" id="MF_01366">
    <property type="entry name" value="Ribosomal_uL13"/>
    <property type="match status" value="1"/>
</dbReference>
<dbReference type="GO" id="GO:0006412">
    <property type="term" value="P:translation"/>
    <property type="evidence" value="ECO:0007669"/>
    <property type="project" value="UniProtKB-UniRule"/>
</dbReference>
<evidence type="ECO:0000256" key="3">
    <source>
        <dbReference type="ARBA" id="ARBA00023274"/>
    </source>
</evidence>
<evidence type="ECO:0000256" key="4">
    <source>
        <dbReference type="HAMAP-Rule" id="MF_01366"/>
    </source>
</evidence>
<evidence type="ECO:0000256" key="5">
    <source>
        <dbReference type="RuleBase" id="RU003877"/>
    </source>
</evidence>
<reference evidence="7" key="1">
    <citation type="journal article" date="2023" name="ISME J.">
        <title>Emergence of putative energy parasites within Clostridia revealed by genome analysis of a novel endosymbiotic clade.</title>
        <authorList>
            <person name="Takahashi K."/>
            <person name="Kuwahara H."/>
            <person name="Horikawa Y."/>
            <person name="Izawa K."/>
            <person name="Kato D."/>
            <person name="Inagaki T."/>
            <person name="Yuki M."/>
            <person name="Ohkuma M."/>
            <person name="Hongoh Y."/>
        </authorList>
    </citation>
    <scope>NUCLEOTIDE SEQUENCE</scope>
    <source>
        <strain evidence="7">RsTa-C01</strain>
    </source>
</reference>
<dbReference type="SUPFAM" id="SSF52161">
    <property type="entry name" value="Ribosomal protein L13"/>
    <property type="match status" value="1"/>
</dbReference>
<dbReference type="PIRSF" id="PIRSF002181">
    <property type="entry name" value="Ribosomal_L13"/>
    <property type="match status" value="1"/>
</dbReference>
<name>A0AA48HX66_9FIRM</name>
<evidence type="ECO:0000256" key="6">
    <source>
        <dbReference type="RuleBase" id="RU003878"/>
    </source>
</evidence>
<dbReference type="AlphaFoldDB" id="A0AA48HX66"/>
<dbReference type="InterPro" id="IPR036899">
    <property type="entry name" value="Ribosomal_uL13_sf"/>
</dbReference>
<dbReference type="GO" id="GO:0022625">
    <property type="term" value="C:cytosolic large ribosomal subunit"/>
    <property type="evidence" value="ECO:0007669"/>
    <property type="project" value="TreeGrafter"/>
</dbReference>
<gene>
    <name evidence="4 6" type="primary">rplM</name>
    <name evidence="7" type="ORF">RsTaC01_0974</name>
</gene>
<dbReference type="Gene3D" id="3.90.1180.10">
    <property type="entry name" value="Ribosomal protein L13"/>
    <property type="match status" value="1"/>
</dbReference>
<accession>A0AA48HX66</accession>
<sequence length="141" mass="15995">MTKTFMPNNKNIEHKWFIIDAKGKIFGRVASQAAILLRGKHKINFVPHVDCGDNVIIINCSKAILTGKKLSNKRKYRTTGYVGHLKTIKYDDLMKNKPDKAMFLAVKGMIPNNSLGRKELLRLRLVSGSEHQYQAQCPEVV</sequence>
<comment type="subunit">
    <text evidence="4">Part of the 50S ribosomal subunit.</text>
</comment>
<dbReference type="Pfam" id="PF00572">
    <property type="entry name" value="Ribosomal_L13"/>
    <property type="match status" value="1"/>
</dbReference>
<comment type="function">
    <text evidence="4 6">This protein is one of the early assembly proteins of the 50S ribosomal subunit, although it is not seen to bind rRNA by itself. It is important during the early stages of 50S assembly.</text>
</comment>
<organism evidence="7">
    <name type="scientific">Candidatus Paraimprobicoccus trichonymphae</name>
    <dbReference type="NCBI Taxonomy" id="3033793"/>
    <lineage>
        <taxon>Bacteria</taxon>
        <taxon>Bacillati</taxon>
        <taxon>Bacillota</taxon>
        <taxon>Clostridia</taxon>
        <taxon>Candidatus Paraimprobicoccus</taxon>
    </lineage>
</organism>
<dbReference type="InterPro" id="IPR005823">
    <property type="entry name" value="Ribosomal_uL13_bac-type"/>
</dbReference>